<dbReference type="InterPro" id="IPR029058">
    <property type="entry name" value="AB_hydrolase_fold"/>
</dbReference>
<dbReference type="GO" id="GO:0016787">
    <property type="term" value="F:hydrolase activity"/>
    <property type="evidence" value="ECO:0007669"/>
    <property type="project" value="UniProtKB-KW"/>
</dbReference>
<dbReference type="RefSeq" id="XP_033459845.1">
    <property type="nucleotide sequence ID" value="XM_033607020.1"/>
</dbReference>
<dbReference type="InterPro" id="IPR013094">
    <property type="entry name" value="AB_hydrolase_3"/>
</dbReference>
<reference evidence="4" key="2">
    <citation type="submission" date="2020-04" db="EMBL/GenBank/DDBJ databases">
        <authorList>
            <consortium name="NCBI Genome Project"/>
        </authorList>
    </citation>
    <scope>NUCLEOTIDE SEQUENCE</scope>
    <source>
        <strain evidence="4">CBS 342.82</strain>
    </source>
</reference>
<evidence type="ECO:0000313" key="4">
    <source>
        <dbReference type="RefSeq" id="XP_033459845.1"/>
    </source>
</evidence>
<reference evidence="4" key="1">
    <citation type="submission" date="2020-01" db="EMBL/GenBank/DDBJ databases">
        <authorList>
            <consortium name="DOE Joint Genome Institute"/>
            <person name="Haridas S."/>
            <person name="Albert R."/>
            <person name="Binder M."/>
            <person name="Bloem J."/>
            <person name="Labutti K."/>
            <person name="Salamov A."/>
            <person name="Andreopoulos B."/>
            <person name="Baker S.E."/>
            <person name="Barry K."/>
            <person name="Bills G."/>
            <person name="Bluhm B.H."/>
            <person name="Cannon C."/>
            <person name="Castanera R."/>
            <person name="Culley D.E."/>
            <person name="Daum C."/>
            <person name="Ezra D."/>
            <person name="Gonzalez J.B."/>
            <person name="Henrissat B."/>
            <person name="Kuo A."/>
            <person name="Liang C."/>
            <person name="Lipzen A."/>
            <person name="Lutzoni F."/>
            <person name="Magnuson J."/>
            <person name="Mondo S."/>
            <person name="Nolan M."/>
            <person name="Ohm R."/>
            <person name="Pangilinan J."/>
            <person name="Park H.-J."/>
            <person name="Ramirez L."/>
            <person name="Alfaro M."/>
            <person name="Sun H."/>
            <person name="Tritt A."/>
            <person name="Yoshinaga Y."/>
            <person name="Zwiers L.-H."/>
            <person name="Turgeon B.G."/>
            <person name="Goodwin S.B."/>
            <person name="Spatafora J.W."/>
            <person name="Crous P.W."/>
            <person name="Grigoriev I.V."/>
        </authorList>
    </citation>
    <scope>NUCLEOTIDE SEQUENCE</scope>
    <source>
        <strain evidence="4">CBS 342.82</strain>
    </source>
</reference>
<sequence length="335" mass="36705">MANATTAAAAASSINVVQRTDRSIAMFLMQHVMKPLKPVLITKPKPLPAGSPVLEINKSVSKQCDVHERKVDDIHIYDITRKTSLSSHTSADAPPQRPTKRIYYFAGGGWQSPPTSEHWKVIGEIASRLPDAVVSLVSYPLAPNSAAPVAFPQLMSLYATILKDAEEAQEEVILAGDSAGGNIILAITLHALSEDPECRCPKALLAIAPSTDLGRDNPDIQALEKHDPLLRIPFIADTAASWRGEWDAKDPRVSPLFADVAPLARRGVKVHGVTGGYDILSPDGILFRNKCRDAGVVGEWLHWEKEMHCFFLAFPFKLKESVQAVDWIIDILRRS</sequence>
<feature type="domain" description="Alpha/beta hydrolase fold-3" evidence="2">
    <location>
        <begin position="103"/>
        <end position="311"/>
    </location>
</feature>
<protein>
    <submittedName>
        <fullName evidence="4">Esterase/lipase</fullName>
    </submittedName>
</protein>
<keyword evidence="3" id="KW-1185">Reference proteome</keyword>
<dbReference type="AlphaFoldDB" id="A0A6J3M5K1"/>
<dbReference type="InterPro" id="IPR050300">
    <property type="entry name" value="GDXG_lipolytic_enzyme"/>
</dbReference>
<evidence type="ECO:0000259" key="2">
    <source>
        <dbReference type="Pfam" id="PF07859"/>
    </source>
</evidence>
<dbReference type="Gene3D" id="3.40.50.1820">
    <property type="entry name" value="alpha/beta hydrolase"/>
    <property type="match status" value="1"/>
</dbReference>
<organism evidence="4">
    <name type="scientific">Dissoconium aciculare CBS 342.82</name>
    <dbReference type="NCBI Taxonomy" id="1314786"/>
    <lineage>
        <taxon>Eukaryota</taxon>
        <taxon>Fungi</taxon>
        <taxon>Dikarya</taxon>
        <taxon>Ascomycota</taxon>
        <taxon>Pezizomycotina</taxon>
        <taxon>Dothideomycetes</taxon>
        <taxon>Dothideomycetidae</taxon>
        <taxon>Mycosphaerellales</taxon>
        <taxon>Dissoconiaceae</taxon>
        <taxon>Dissoconium</taxon>
    </lineage>
</organism>
<name>A0A6J3M5K1_9PEZI</name>
<dbReference type="GeneID" id="54364820"/>
<dbReference type="Pfam" id="PF07859">
    <property type="entry name" value="Abhydrolase_3"/>
    <property type="match status" value="1"/>
</dbReference>
<dbReference type="OrthoDB" id="2152029at2759"/>
<proteinExistence type="predicted"/>
<reference evidence="4" key="3">
    <citation type="submission" date="2025-08" db="UniProtKB">
        <authorList>
            <consortium name="RefSeq"/>
        </authorList>
    </citation>
    <scope>IDENTIFICATION</scope>
    <source>
        <strain evidence="4">CBS 342.82</strain>
    </source>
</reference>
<dbReference type="SUPFAM" id="SSF53474">
    <property type="entry name" value="alpha/beta-Hydrolases"/>
    <property type="match status" value="1"/>
</dbReference>
<dbReference type="PANTHER" id="PTHR48081">
    <property type="entry name" value="AB HYDROLASE SUPERFAMILY PROTEIN C4A8.06C"/>
    <property type="match status" value="1"/>
</dbReference>
<dbReference type="PANTHER" id="PTHR48081:SF8">
    <property type="entry name" value="ALPHA_BETA HYDROLASE FOLD-3 DOMAIN-CONTAINING PROTEIN-RELATED"/>
    <property type="match status" value="1"/>
</dbReference>
<evidence type="ECO:0000313" key="3">
    <source>
        <dbReference type="Proteomes" id="UP000504637"/>
    </source>
</evidence>
<accession>A0A6J3M5K1</accession>
<keyword evidence="1" id="KW-0378">Hydrolase</keyword>
<gene>
    <name evidence="4" type="ORF">K489DRAFT_401359</name>
</gene>
<dbReference type="Proteomes" id="UP000504637">
    <property type="component" value="Unplaced"/>
</dbReference>
<evidence type="ECO:0000256" key="1">
    <source>
        <dbReference type="ARBA" id="ARBA00022801"/>
    </source>
</evidence>